<reference evidence="3" key="1">
    <citation type="submission" date="2021-02" db="EMBL/GenBank/DDBJ databases">
        <authorList>
            <person name="Dougan E. K."/>
            <person name="Rhodes N."/>
            <person name="Thang M."/>
            <person name="Chan C."/>
        </authorList>
    </citation>
    <scope>NUCLEOTIDE SEQUENCE</scope>
</reference>
<keyword evidence="4" id="KW-1185">Reference proteome</keyword>
<evidence type="ECO:0000313" key="3">
    <source>
        <dbReference type="EMBL" id="CAE8585766.1"/>
    </source>
</evidence>
<dbReference type="PANTHER" id="PTHR47447:SF17">
    <property type="entry name" value="OS12G0638900 PROTEIN"/>
    <property type="match status" value="1"/>
</dbReference>
<proteinExistence type="predicted"/>
<evidence type="ECO:0000256" key="2">
    <source>
        <dbReference type="PROSITE-ProRule" id="PRU00708"/>
    </source>
</evidence>
<dbReference type="PROSITE" id="PS51257">
    <property type="entry name" value="PROKAR_LIPOPROTEIN"/>
    <property type="match status" value="1"/>
</dbReference>
<evidence type="ECO:0000313" key="4">
    <source>
        <dbReference type="Proteomes" id="UP000654075"/>
    </source>
</evidence>
<keyword evidence="1" id="KW-0677">Repeat</keyword>
<dbReference type="PROSITE" id="PS51375">
    <property type="entry name" value="PPR"/>
    <property type="match status" value="2"/>
</dbReference>
<dbReference type="Proteomes" id="UP000654075">
    <property type="component" value="Unassembled WGS sequence"/>
</dbReference>
<sequence length="669" mass="70093">MAGRWDLALALLSSMGEARFRPDVVAYSAAIAACAAAETPRVGAEWTWALHLLGDMELERVAPNEVTLGAAISALGRCGEWQKALDLVGGLGRRRLAPNTIILNAAISACERGQQWETALNLLGVLRGGASRAGAAGPAADQISFCASIGACASARRWEMALALLREMRQGSAGAPPPGIQAFNAAIAACEAGGAWQHALQLLNDMRRDGLQPDDVGFRSAMSACHGTSALRWERSLDLLGELCQQGLRVAVLTCNFAATACARGLQWGLALGLLRTMRVLRLVPGVGTFAATASACDRGLQWARTLALLAEARKDGLEPGLVCFGAALSALEKGGRWHRALQLLHHLGSSSSLQPDLVSCNSAISACEKGGRWQWAIQLLLEELRLLDTEGDAISFNSALGACRAGGEWRAAVLCLVAMRCQRLGPDVVTASALLAALEEGDAGDSSALCGSAAEAPALLVGLSRRLQQVEALELLQSAGRLEASSVAAFRAAAYAPSLLPALRRLRLSLCDGKLQGQQHLPSNSLVARVSGGRRLHEPALEKYFSLGGPFTECAIADLGSTATLASWPLEARAWQALWRSGSPEVAAQEPAAAAIATWVGTQFAFFAVASCNSVAGCIGGALQALLRELAEAVHESLEANEAVATFHSNLQDLGLDAVAFAFLMHAP</sequence>
<feature type="repeat" description="PPR" evidence="2">
    <location>
        <begin position="64"/>
        <end position="98"/>
    </location>
</feature>
<dbReference type="Gene3D" id="1.25.40.10">
    <property type="entry name" value="Tetratricopeptide repeat domain"/>
    <property type="match status" value="3"/>
</dbReference>
<evidence type="ECO:0000256" key="1">
    <source>
        <dbReference type="ARBA" id="ARBA00022737"/>
    </source>
</evidence>
<gene>
    <name evidence="3" type="ORF">PGLA1383_LOCUS4672</name>
</gene>
<name>A0A813DJJ6_POLGL</name>
<dbReference type="InterPro" id="IPR011990">
    <property type="entry name" value="TPR-like_helical_dom_sf"/>
</dbReference>
<dbReference type="InterPro" id="IPR002885">
    <property type="entry name" value="PPR_rpt"/>
</dbReference>
<dbReference type="PANTHER" id="PTHR47447">
    <property type="entry name" value="OS03G0856100 PROTEIN"/>
    <property type="match status" value="1"/>
</dbReference>
<evidence type="ECO:0008006" key="5">
    <source>
        <dbReference type="Google" id="ProtNLM"/>
    </source>
</evidence>
<dbReference type="EMBL" id="CAJNNV010001766">
    <property type="protein sequence ID" value="CAE8585766.1"/>
    <property type="molecule type" value="Genomic_DNA"/>
</dbReference>
<feature type="repeat" description="PPR" evidence="2">
    <location>
        <begin position="179"/>
        <end position="213"/>
    </location>
</feature>
<accession>A0A813DJJ6</accession>
<dbReference type="AlphaFoldDB" id="A0A813DJJ6"/>
<protein>
    <recommendedName>
        <fullName evidence="5">Pentatricopeptide repeat-containing protein, chloroplastic</fullName>
    </recommendedName>
</protein>
<dbReference type="Pfam" id="PF01535">
    <property type="entry name" value="PPR"/>
    <property type="match status" value="4"/>
</dbReference>
<organism evidence="3 4">
    <name type="scientific">Polarella glacialis</name>
    <name type="common">Dinoflagellate</name>
    <dbReference type="NCBI Taxonomy" id="89957"/>
    <lineage>
        <taxon>Eukaryota</taxon>
        <taxon>Sar</taxon>
        <taxon>Alveolata</taxon>
        <taxon>Dinophyceae</taxon>
        <taxon>Suessiales</taxon>
        <taxon>Suessiaceae</taxon>
        <taxon>Polarella</taxon>
    </lineage>
</organism>
<comment type="caution">
    <text evidence="3">The sequence shown here is derived from an EMBL/GenBank/DDBJ whole genome shotgun (WGS) entry which is preliminary data.</text>
</comment>